<keyword evidence="3 4" id="KW-0862">Zinc</keyword>
<dbReference type="SUPFAM" id="SSF90229">
    <property type="entry name" value="CCCH zinc finger"/>
    <property type="match status" value="1"/>
</dbReference>
<evidence type="ECO:0000256" key="4">
    <source>
        <dbReference type="PROSITE-ProRule" id="PRU00723"/>
    </source>
</evidence>
<dbReference type="HOGENOM" id="CLU_651303_0_0_1"/>
<evidence type="ECO:0000256" key="1">
    <source>
        <dbReference type="ARBA" id="ARBA00022723"/>
    </source>
</evidence>
<dbReference type="GO" id="GO:0008270">
    <property type="term" value="F:zinc ion binding"/>
    <property type="evidence" value="ECO:0007669"/>
    <property type="project" value="UniProtKB-KW"/>
</dbReference>
<feature type="zinc finger region" description="C3H1-type" evidence="4">
    <location>
        <begin position="10"/>
        <end position="38"/>
    </location>
</feature>
<keyword evidence="2 4" id="KW-0863">Zinc-finger</keyword>
<organism evidence="6 7">
    <name type="scientific">Hyaloperonospora arabidopsidis (strain Emoy2)</name>
    <name type="common">Downy mildew agent</name>
    <name type="synonym">Peronospora arabidopsidis</name>
    <dbReference type="NCBI Taxonomy" id="559515"/>
    <lineage>
        <taxon>Eukaryota</taxon>
        <taxon>Sar</taxon>
        <taxon>Stramenopiles</taxon>
        <taxon>Oomycota</taxon>
        <taxon>Peronosporomycetes</taxon>
        <taxon>Peronosporales</taxon>
        <taxon>Peronosporaceae</taxon>
        <taxon>Hyaloperonospora</taxon>
    </lineage>
</organism>
<dbReference type="InterPro" id="IPR036397">
    <property type="entry name" value="RNaseH_sf"/>
</dbReference>
<dbReference type="PROSITE" id="PS50103">
    <property type="entry name" value="ZF_C3H1"/>
    <property type="match status" value="2"/>
</dbReference>
<dbReference type="SUPFAM" id="SSF53098">
    <property type="entry name" value="Ribonuclease H-like"/>
    <property type="match status" value="1"/>
</dbReference>
<dbReference type="eggNOG" id="KOG2248">
    <property type="taxonomic scope" value="Eukaryota"/>
</dbReference>
<feature type="domain" description="C3H1-type" evidence="5">
    <location>
        <begin position="10"/>
        <end position="38"/>
    </location>
</feature>
<dbReference type="GO" id="GO:0003676">
    <property type="term" value="F:nucleic acid binding"/>
    <property type="evidence" value="ECO:0007669"/>
    <property type="project" value="InterPro"/>
</dbReference>
<reference evidence="7" key="1">
    <citation type="journal article" date="2010" name="Science">
        <title>Signatures of adaptation to obligate biotrophy in the Hyaloperonospora arabidopsidis genome.</title>
        <authorList>
            <person name="Baxter L."/>
            <person name="Tripathy S."/>
            <person name="Ishaque N."/>
            <person name="Boot N."/>
            <person name="Cabral A."/>
            <person name="Kemen E."/>
            <person name="Thines M."/>
            <person name="Ah-Fong A."/>
            <person name="Anderson R."/>
            <person name="Badejoko W."/>
            <person name="Bittner-Eddy P."/>
            <person name="Boore J.L."/>
            <person name="Chibucos M.C."/>
            <person name="Coates M."/>
            <person name="Dehal P."/>
            <person name="Delehaunty K."/>
            <person name="Dong S."/>
            <person name="Downton P."/>
            <person name="Dumas B."/>
            <person name="Fabro G."/>
            <person name="Fronick C."/>
            <person name="Fuerstenberg S.I."/>
            <person name="Fulton L."/>
            <person name="Gaulin E."/>
            <person name="Govers F."/>
            <person name="Hughes L."/>
            <person name="Humphray S."/>
            <person name="Jiang R.H."/>
            <person name="Judelson H."/>
            <person name="Kamoun S."/>
            <person name="Kyung K."/>
            <person name="Meijer H."/>
            <person name="Minx P."/>
            <person name="Morris P."/>
            <person name="Nelson J."/>
            <person name="Phuntumart V."/>
            <person name="Qutob D."/>
            <person name="Rehmany A."/>
            <person name="Rougon-Cardoso A."/>
            <person name="Ryden P."/>
            <person name="Torto-Alalibo T."/>
            <person name="Studholme D."/>
            <person name="Wang Y."/>
            <person name="Win J."/>
            <person name="Wood J."/>
            <person name="Clifton S.W."/>
            <person name="Rogers J."/>
            <person name="Van den Ackerveken G."/>
            <person name="Jones J.D."/>
            <person name="McDowell J.M."/>
            <person name="Beynon J."/>
            <person name="Tyler B.M."/>
        </authorList>
    </citation>
    <scope>NUCLEOTIDE SEQUENCE [LARGE SCALE GENOMIC DNA]</scope>
    <source>
        <strain evidence="7">Emoy2</strain>
    </source>
</reference>
<reference evidence="6" key="2">
    <citation type="submission" date="2015-06" db="UniProtKB">
        <authorList>
            <consortium name="EnsemblProtists"/>
        </authorList>
    </citation>
    <scope>IDENTIFICATION</scope>
    <source>
        <strain evidence="6">Emoy2</strain>
    </source>
</reference>
<feature type="zinc finger region" description="C3H1-type" evidence="4">
    <location>
        <begin position="73"/>
        <end position="101"/>
    </location>
</feature>
<dbReference type="Gene3D" id="3.30.420.10">
    <property type="entry name" value="Ribonuclease H-like superfamily/Ribonuclease H"/>
    <property type="match status" value="1"/>
</dbReference>
<sequence length="418" mass="47069">MQTTSSYTTNSSSSTCRFFQSSRGCFRGGSCAFRHDLNFCIGTAQDAVEKHVVTHGYATTNRIINKTNFVSESLDSRACRFFASSSGCRNGITCPFAHGASEGAFGAVRSDEGLRRLSHTVQQQQPPLPPDYLEGSDLDGDSGGVVYYNYQYKNQQQHQYNDQLQHFQHLDLHEPSSADTGDEHVGYRATEFLSAHQKGQMHGKDAQKTETICEILPVLTRVIQGPPRAAATDAPDLKEALVRLKKVLPVESVIVGQSIKKDLEWLMLKKPTDYKGEFDVADLFRLPMQSMNGVVRYRYFSLRHVAKHLLGHEIQEADHDPVIDARYAMKVFKKFRYLHESPEQRDAVLQTLLKTPRTPSFAERYPEIDGVSMRATWKRSPSPVLQNANRVAAGYVQRASNVSSPEYHQEHEQKPLSL</sequence>
<evidence type="ECO:0000256" key="3">
    <source>
        <dbReference type="ARBA" id="ARBA00022833"/>
    </source>
</evidence>
<evidence type="ECO:0000313" key="6">
    <source>
        <dbReference type="EnsemblProtists" id="HpaP805380"/>
    </source>
</evidence>
<dbReference type="EMBL" id="JH598234">
    <property type="status" value="NOT_ANNOTATED_CDS"/>
    <property type="molecule type" value="Genomic_DNA"/>
</dbReference>
<keyword evidence="1 4" id="KW-0479">Metal-binding</keyword>
<dbReference type="SMART" id="SM00356">
    <property type="entry name" value="ZnF_C3H1"/>
    <property type="match status" value="2"/>
</dbReference>
<dbReference type="Gene3D" id="4.10.1000.10">
    <property type="entry name" value="Zinc finger, CCCH-type"/>
    <property type="match status" value="1"/>
</dbReference>
<accession>M4BGF9</accession>
<dbReference type="AlphaFoldDB" id="M4BGF9"/>
<evidence type="ECO:0000313" key="7">
    <source>
        <dbReference type="Proteomes" id="UP000011713"/>
    </source>
</evidence>
<name>M4BGF9_HYAAE</name>
<dbReference type="InterPro" id="IPR000571">
    <property type="entry name" value="Znf_CCCH"/>
</dbReference>
<protein>
    <recommendedName>
        <fullName evidence="5">C3H1-type domain-containing protein</fullName>
    </recommendedName>
</protein>
<proteinExistence type="predicted"/>
<dbReference type="VEuPathDB" id="FungiDB:HpaG805380"/>
<dbReference type="STRING" id="559515.M4BGF9"/>
<feature type="domain" description="C3H1-type" evidence="5">
    <location>
        <begin position="73"/>
        <end position="101"/>
    </location>
</feature>
<keyword evidence="7" id="KW-1185">Reference proteome</keyword>
<dbReference type="InterPro" id="IPR036855">
    <property type="entry name" value="Znf_CCCH_sf"/>
</dbReference>
<evidence type="ECO:0000256" key="2">
    <source>
        <dbReference type="ARBA" id="ARBA00022771"/>
    </source>
</evidence>
<dbReference type="InterPro" id="IPR012337">
    <property type="entry name" value="RNaseH-like_sf"/>
</dbReference>
<evidence type="ECO:0000259" key="5">
    <source>
        <dbReference type="PROSITE" id="PS50103"/>
    </source>
</evidence>
<dbReference type="EnsemblProtists" id="HpaT805380">
    <property type="protein sequence ID" value="HpaP805380"/>
    <property type="gene ID" value="HpaG805380"/>
</dbReference>
<dbReference type="Proteomes" id="UP000011713">
    <property type="component" value="Unassembled WGS sequence"/>
</dbReference>
<dbReference type="InParanoid" id="M4BGF9"/>